<dbReference type="EMBL" id="QJKJ01006094">
    <property type="protein sequence ID" value="RDX87938.1"/>
    <property type="molecule type" value="Genomic_DNA"/>
</dbReference>
<dbReference type="AlphaFoldDB" id="A0A371GBJ7"/>
<protein>
    <submittedName>
        <fullName evidence="1">Uncharacterized protein</fullName>
    </submittedName>
</protein>
<dbReference type="Proteomes" id="UP000257109">
    <property type="component" value="Unassembled WGS sequence"/>
</dbReference>
<evidence type="ECO:0000313" key="1">
    <source>
        <dbReference type="EMBL" id="RDX87938.1"/>
    </source>
</evidence>
<keyword evidence="2" id="KW-1185">Reference proteome</keyword>
<proteinExistence type="predicted"/>
<dbReference type="OrthoDB" id="1750196at2759"/>
<gene>
    <name evidence="1" type="ORF">CR513_30525</name>
</gene>
<organism evidence="1 2">
    <name type="scientific">Mucuna pruriens</name>
    <name type="common">Velvet bean</name>
    <name type="synonym">Dolichos pruriens</name>
    <dbReference type="NCBI Taxonomy" id="157652"/>
    <lineage>
        <taxon>Eukaryota</taxon>
        <taxon>Viridiplantae</taxon>
        <taxon>Streptophyta</taxon>
        <taxon>Embryophyta</taxon>
        <taxon>Tracheophyta</taxon>
        <taxon>Spermatophyta</taxon>
        <taxon>Magnoliopsida</taxon>
        <taxon>eudicotyledons</taxon>
        <taxon>Gunneridae</taxon>
        <taxon>Pentapetalae</taxon>
        <taxon>rosids</taxon>
        <taxon>fabids</taxon>
        <taxon>Fabales</taxon>
        <taxon>Fabaceae</taxon>
        <taxon>Papilionoideae</taxon>
        <taxon>50 kb inversion clade</taxon>
        <taxon>NPAAA clade</taxon>
        <taxon>indigoferoid/millettioid clade</taxon>
        <taxon>Phaseoleae</taxon>
        <taxon>Mucuna</taxon>
    </lineage>
</organism>
<feature type="non-terminal residue" evidence="1">
    <location>
        <position position="1"/>
    </location>
</feature>
<evidence type="ECO:0000313" key="2">
    <source>
        <dbReference type="Proteomes" id="UP000257109"/>
    </source>
</evidence>
<name>A0A371GBJ7_MUCPR</name>
<comment type="caution">
    <text evidence="1">The sequence shown here is derived from an EMBL/GenBank/DDBJ whole genome shotgun (WGS) entry which is preliminary data.</text>
</comment>
<reference evidence="1" key="1">
    <citation type="submission" date="2018-05" db="EMBL/GenBank/DDBJ databases">
        <title>Draft genome of Mucuna pruriens seed.</title>
        <authorList>
            <person name="Nnadi N.E."/>
            <person name="Vos R."/>
            <person name="Hasami M.H."/>
            <person name="Devisetty U.K."/>
            <person name="Aguiy J.C."/>
        </authorList>
    </citation>
    <scope>NUCLEOTIDE SEQUENCE [LARGE SCALE GENOMIC DNA]</scope>
    <source>
        <strain evidence="1">JCA_2017</strain>
    </source>
</reference>
<sequence>MVTMFIDTLPSPFCDKAVGSVASSFADLVMSGIKRGKFVQSSSNVGLAKKPSQEKKKGEANAILLESTLPYGQGATYSPHKLAATSIHSILAEMSSSIPASNLAEDQYQNYSQL</sequence>
<accession>A0A371GBJ7</accession>